<name>A0A0S1B0M0_9GAMM</name>
<dbReference type="EMBL" id="CP012900">
    <property type="protein sequence ID" value="ALJ28532.1"/>
    <property type="molecule type" value="Genomic_DNA"/>
</dbReference>
<proteinExistence type="predicted"/>
<evidence type="ECO:0000313" key="2">
    <source>
        <dbReference type="EMBL" id="ALJ28532.1"/>
    </source>
</evidence>
<dbReference type="KEGG" id="sacz:AOT14_21580"/>
<dbReference type="AlphaFoldDB" id="A0A0S1B0M0"/>
<gene>
    <name evidence="2" type="ORF">AOT14_21580</name>
</gene>
<dbReference type="OrthoDB" id="5497289at2"/>
<accession>A0A0S1B0M0</accession>
<reference evidence="2 3" key="1">
    <citation type="journal article" date="2015" name="Genome Announc.">
        <title>Complete Genome Sequencing of Stenotrophomonas acidaminiphila ZAC14D2_NAIMI4_2, a Multidrug-Resistant Strain Isolated from Sediments of a Polluted River in Mexico, Uncovers New Antibiotic Resistance Genes and a Novel Class-II Lasso Peptide Biosynthesis Gene Cluster.</title>
        <authorList>
            <person name="Vinuesa P."/>
            <person name="Ochoa-Sanchez L.E."/>
        </authorList>
    </citation>
    <scope>NUCLEOTIDE SEQUENCE [LARGE SCALE GENOMIC DNA]</scope>
    <source>
        <strain evidence="2 3">ZAC14D2_NAIMI4_2</strain>
    </source>
</reference>
<dbReference type="Pfam" id="PF14355">
    <property type="entry name" value="Abi_C"/>
    <property type="match status" value="1"/>
</dbReference>
<dbReference type="InterPro" id="IPR026001">
    <property type="entry name" value="Abi-like_C"/>
</dbReference>
<evidence type="ECO:0000259" key="1">
    <source>
        <dbReference type="Pfam" id="PF14355"/>
    </source>
</evidence>
<protein>
    <submittedName>
        <fullName evidence="2">Abortive infection protein</fullName>
    </submittedName>
</protein>
<evidence type="ECO:0000313" key="3">
    <source>
        <dbReference type="Proteomes" id="UP000061010"/>
    </source>
</evidence>
<dbReference type="PATRIC" id="fig|128780.6.peg.2173"/>
<sequence>MEGDLKMANELSIQAEALQNLLISQATGGSEDDAEFVRLRQALLSNTALDSLVPQFLRTCRSLAQFWQFIKYKYKTYAERRNCLWSEFRPILDALERGGLAPSDSSVTTALEKFDAAHVQAAWSKALDRRSSDPEGAITSARTLIESVCKHILDEAKVSYDDTADLPKLYKQTAEILKLAPSQHTEQIFKQILGGCTSVVEGLGSLRNRLSDAHGKGRIGIKPAPRHAELAVNLSGTLANYLLATWEARNEAAT</sequence>
<dbReference type="Proteomes" id="UP000061010">
    <property type="component" value="Chromosome"/>
</dbReference>
<organism evidence="2 3">
    <name type="scientific">Stenotrophomonas acidaminiphila</name>
    <dbReference type="NCBI Taxonomy" id="128780"/>
    <lineage>
        <taxon>Bacteria</taxon>
        <taxon>Pseudomonadati</taxon>
        <taxon>Pseudomonadota</taxon>
        <taxon>Gammaproteobacteria</taxon>
        <taxon>Lysobacterales</taxon>
        <taxon>Lysobacteraceae</taxon>
        <taxon>Stenotrophomonas</taxon>
    </lineage>
</organism>
<keyword evidence="3" id="KW-1185">Reference proteome</keyword>
<feature type="domain" description="Abortive infection protein-like C-terminal" evidence="1">
    <location>
        <begin position="167"/>
        <end position="243"/>
    </location>
</feature>